<evidence type="ECO:0000256" key="4">
    <source>
        <dbReference type="ARBA" id="ARBA00022692"/>
    </source>
</evidence>
<evidence type="ECO:0000259" key="9">
    <source>
        <dbReference type="Pfam" id="PF02470"/>
    </source>
</evidence>
<dbReference type="Proteomes" id="UP000509568">
    <property type="component" value="Chromosome"/>
</dbReference>
<evidence type="ECO:0000256" key="1">
    <source>
        <dbReference type="ARBA" id="ARBA00004533"/>
    </source>
</evidence>
<keyword evidence="5 8" id="KW-1133">Transmembrane helix</keyword>
<organism evidence="10 11">
    <name type="scientific">Pseudomonas eucalypticola</name>
    <dbReference type="NCBI Taxonomy" id="2599595"/>
    <lineage>
        <taxon>Bacteria</taxon>
        <taxon>Pseudomonadati</taxon>
        <taxon>Pseudomonadota</taxon>
        <taxon>Gammaproteobacteria</taxon>
        <taxon>Pseudomonadales</taxon>
        <taxon>Pseudomonadaceae</taxon>
        <taxon>Pseudomonas</taxon>
    </lineage>
</organism>
<dbReference type="AlphaFoldDB" id="A0A7D5HPC9"/>
<dbReference type="PANTHER" id="PTHR30462">
    <property type="entry name" value="INTERMEMBRANE TRANSPORT PROTEIN PQIB-RELATED"/>
    <property type="match status" value="1"/>
</dbReference>
<accession>A0A7D5HPC9</accession>
<evidence type="ECO:0000256" key="7">
    <source>
        <dbReference type="SAM" id="MobiDB-lite"/>
    </source>
</evidence>
<dbReference type="PANTHER" id="PTHR30462:SF0">
    <property type="entry name" value="INTERMEMBRANE TRANSPORT PROTEIN YEBT"/>
    <property type="match status" value="1"/>
</dbReference>
<name>A0A7D5HPC9_9PSED</name>
<feature type="compositionally biased region" description="Basic and acidic residues" evidence="7">
    <location>
        <begin position="529"/>
        <end position="539"/>
    </location>
</feature>
<feature type="transmembrane region" description="Helical" evidence="8">
    <location>
        <begin position="21"/>
        <end position="42"/>
    </location>
</feature>
<evidence type="ECO:0000313" key="10">
    <source>
        <dbReference type="EMBL" id="QKZ05208.1"/>
    </source>
</evidence>
<evidence type="ECO:0000256" key="5">
    <source>
        <dbReference type="ARBA" id="ARBA00022989"/>
    </source>
</evidence>
<keyword evidence="4 8" id="KW-0812">Transmembrane</keyword>
<dbReference type="InterPro" id="IPR003399">
    <property type="entry name" value="Mce/MlaD"/>
</dbReference>
<feature type="region of interest" description="Disordered" evidence="7">
    <location>
        <begin position="529"/>
        <end position="555"/>
    </location>
</feature>
<keyword evidence="6 8" id="KW-0472">Membrane</keyword>
<dbReference type="GO" id="GO:0005886">
    <property type="term" value="C:plasma membrane"/>
    <property type="evidence" value="ECO:0007669"/>
    <property type="project" value="UniProtKB-SubCell"/>
</dbReference>
<evidence type="ECO:0000313" key="11">
    <source>
        <dbReference type="Proteomes" id="UP000509568"/>
    </source>
</evidence>
<keyword evidence="11" id="KW-1185">Reference proteome</keyword>
<keyword evidence="3" id="KW-0997">Cell inner membrane</keyword>
<keyword evidence="2" id="KW-1003">Cell membrane</keyword>
<evidence type="ECO:0000256" key="8">
    <source>
        <dbReference type="SAM" id="Phobius"/>
    </source>
</evidence>
<evidence type="ECO:0000256" key="6">
    <source>
        <dbReference type="ARBA" id="ARBA00023136"/>
    </source>
</evidence>
<dbReference type="KEGG" id="pez:HWQ56_15985"/>
<reference evidence="10 11" key="1">
    <citation type="submission" date="2020-06" db="EMBL/GenBank/DDBJ databases">
        <title>Pseudomonas eucalypticola sp. nov., an endophyte of Eucalyptus dunnii leaves with biocontrol ability of eucalyptus leaf blight.</title>
        <authorList>
            <person name="Liu Y."/>
            <person name="Song Z."/>
            <person name="Zeng H."/>
            <person name="Lu M."/>
            <person name="Wang X."/>
            <person name="Lian X."/>
            <person name="Zhang Q."/>
        </authorList>
    </citation>
    <scope>NUCLEOTIDE SEQUENCE [LARGE SCALE GENOMIC DNA]</scope>
    <source>
        <strain evidence="10 11">NP-1</strain>
    </source>
</reference>
<sequence>MPEHPSSTLTPSSPEIRRRRFNVSLVWLVPIVAALIGLSMVVHKALSAGPQIVVSFLTAEGLEANKTQVKYKNVVIGKVTAIALSEDRGHIDATIELDQSAKAFTARDARFWVVRPRIGAGGVSGVDTLLSGAFIGADPGENKDTEKNFVGLENPPAITYGQKGKRFTLHTADLGSLDIGSAVYYRRIQVGQVVSYKLADDGKGVDVDVFINAPNDQYVKKDSRFWNASGVDVSLGANGLKVNTQSVASILSGGIAFIEPNYSADKALADENAQFTLFDDQETALAPPDGEARYVQMRFDQSLRGLAVNAPVEFLGVNVGKVVSVDLDYDAKSETFPTVIGAVIYPNRLGKAHDKLLAQMGGEDDAKGAQLMGQFVRHGLRAQARSANLLTGQLYISMNFVANAKAVAFDQNARPMMIPTVPGSLDKLQEQMQAFVDKLSKIPIDQIADNLNGSLGQLNKTLENVNGQVLPEMRDTLAQTKKTLANAGDSFAEDSPQRQQLGQALDEVQRTARSVRVLTDFLGRHPEALIRGRLKDGKPDAYQPTSSTSRETDQE</sequence>
<dbReference type="Pfam" id="PF02470">
    <property type="entry name" value="MlaD"/>
    <property type="match status" value="3"/>
</dbReference>
<feature type="domain" description="Mce/MlaD" evidence="9">
    <location>
        <begin position="164"/>
        <end position="231"/>
    </location>
</feature>
<feature type="domain" description="Mce/MlaD" evidence="9">
    <location>
        <begin position="293"/>
        <end position="399"/>
    </location>
</feature>
<dbReference type="EMBL" id="CP056030">
    <property type="protein sequence ID" value="QKZ05208.1"/>
    <property type="molecule type" value="Genomic_DNA"/>
</dbReference>
<comment type="subcellular location">
    <subcellularLocation>
        <location evidence="1">Cell inner membrane</location>
    </subcellularLocation>
</comment>
<evidence type="ECO:0000256" key="3">
    <source>
        <dbReference type="ARBA" id="ARBA00022519"/>
    </source>
</evidence>
<proteinExistence type="predicted"/>
<dbReference type="InterPro" id="IPR051800">
    <property type="entry name" value="PqiA-PqiB_transport"/>
</dbReference>
<gene>
    <name evidence="10" type="ORF">HWQ56_15985</name>
</gene>
<evidence type="ECO:0000256" key="2">
    <source>
        <dbReference type="ARBA" id="ARBA00022475"/>
    </source>
</evidence>
<protein>
    <submittedName>
        <fullName evidence="10">MCE family protein</fullName>
    </submittedName>
</protein>
<feature type="domain" description="Mce/MlaD" evidence="9">
    <location>
        <begin position="49"/>
        <end position="140"/>
    </location>
</feature>
<dbReference type="RefSeq" id="WP_158159189.1">
    <property type="nucleotide sequence ID" value="NZ_CP056030.1"/>
</dbReference>